<feature type="disulfide bond" evidence="10">
    <location>
        <begin position="122"/>
        <end position="126"/>
    </location>
</feature>
<dbReference type="EMBL" id="MCFA01000038">
    <property type="protein sequence ID" value="ORY13819.1"/>
    <property type="molecule type" value="Genomic_DNA"/>
</dbReference>
<evidence type="ECO:0000256" key="11">
    <source>
        <dbReference type="RuleBase" id="RU000489"/>
    </source>
</evidence>
<evidence type="ECO:0000259" key="15">
    <source>
        <dbReference type="PROSITE" id="PS51910"/>
    </source>
</evidence>
<comment type="caution">
    <text evidence="16">The sequence shown here is derived from an EMBL/GenBank/DDBJ whole genome shotgun (WGS) entry which is preliminary data.</text>
</comment>
<dbReference type="Pfam" id="PF00187">
    <property type="entry name" value="Chitin_bind_1"/>
    <property type="match status" value="1"/>
</dbReference>
<evidence type="ECO:0000256" key="3">
    <source>
        <dbReference type="ARBA" id="ARBA00012729"/>
    </source>
</evidence>
<dbReference type="SMART" id="SM00636">
    <property type="entry name" value="Glyco_18"/>
    <property type="match status" value="1"/>
</dbReference>
<evidence type="ECO:0000256" key="13">
    <source>
        <dbReference type="SAM" id="SignalP"/>
    </source>
</evidence>
<dbReference type="PANTHER" id="PTHR11177:SF333">
    <property type="entry name" value="CHITINASE"/>
    <property type="match status" value="1"/>
</dbReference>
<dbReference type="PROSITE" id="PS00026">
    <property type="entry name" value="CHIT_BIND_I_1"/>
    <property type="match status" value="1"/>
</dbReference>
<dbReference type="AlphaFoldDB" id="A0A1Y1ZU81"/>
<comment type="similarity">
    <text evidence="2">Belongs to the glycosyl hydrolase 18 family. Chitinase class V subfamily.</text>
</comment>
<dbReference type="Pfam" id="PF00704">
    <property type="entry name" value="Glyco_hydro_18"/>
    <property type="match status" value="1"/>
</dbReference>
<dbReference type="InterPro" id="IPR017853">
    <property type="entry name" value="GH"/>
</dbReference>
<comment type="caution">
    <text evidence="10">Lacks conserved residue(s) required for the propagation of feature annotation.</text>
</comment>
<keyword evidence="5 11" id="KW-0378">Hydrolase</keyword>
<evidence type="ECO:0000256" key="10">
    <source>
        <dbReference type="PROSITE-ProRule" id="PRU00261"/>
    </source>
</evidence>
<evidence type="ECO:0000256" key="2">
    <source>
        <dbReference type="ARBA" id="ARBA00008682"/>
    </source>
</evidence>
<dbReference type="EC" id="3.2.1.14" evidence="3"/>
<dbReference type="InterPro" id="IPR001223">
    <property type="entry name" value="Glyco_hydro18_cat"/>
</dbReference>
<evidence type="ECO:0000256" key="6">
    <source>
        <dbReference type="ARBA" id="ARBA00023024"/>
    </source>
</evidence>
<dbReference type="OrthoDB" id="73875at2759"/>
<dbReference type="PROSITE" id="PS51910">
    <property type="entry name" value="GH18_2"/>
    <property type="match status" value="1"/>
</dbReference>
<dbReference type="SUPFAM" id="SSF51445">
    <property type="entry name" value="(Trans)glycosidases"/>
    <property type="match status" value="1"/>
</dbReference>
<evidence type="ECO:0000313" key="17">
    <source>
        <dbReference type="Proteomes" id="UP000193144"/>
    </source>
</evidence>
<feature type="disulfide bond" evidence="10">
    <location>
        <begin position="148"/>
        <end position="162"/>
    </location>
</feature>
<dbReference type="GO" id="GO:0008061">
    <property type="term" value="F:chitin binding"/>
    <property type="evidence" value="ECO:0007669"/>
    <property type="project" value="UniProtKB-UniRule"/>
</dbReference>
<feature type="domain" description="GH18" evidence="15">
    <location>
        <begin position="193"/>
        <end position="551"/>
    </location>
</feature>
<dbReference type="InterPro" id="IPR050314">
    <property type="entry name" value="Glycosyl_Hydrlase_18"/>
</dbReference>
<dbReference type="PROSITE" id="PS50941">
    <property type="entry name" value="CHIT_BIND_I_2"/>
    <property type="match status" value="2"/>
</dbReference>
<dbReference type="Gene3D" id="3.20.20.80">
    <property type="entry name" value="Glycosidases"/>
    <property type="match status" value="1"/>
</dbReference>
<evidence type="ECO:0000256" key="12">
    <source>
        <dbReference type="SAM" id="MobiDB-lite"/>
    </source>
</evidence>
<proteinExistence type="inferred from homology"/>
<dbReference type="InterPro" id="IPR011583">
    <property type="entry name" value="Chitinase_II/V-like_cat"/>
</dbReference>
<organism evidence="16 17">
    <name type="scientific">Clohesyomyces aquaticus</name>
    <dbReference type="NCBI Taxonomy" id="1231657"/>
    <lineage>
        <taxon>Eukaryota</taxon>
        <taxon>Fungi</taxon>
        <taxon>Dikarya</taxon>
        <taxon>Ascomycota</taxon>
        <taxon>Pezizomycotina</taxon>
        <taxon>Dothideomycetes</taxon>
        <taxon>Pleosporomycetidae</taxon>
        <taxon>Pleosporales</taxon>
        <taxon>Lindgomycetaceae</taxon>
        <taxon>Clohesyomyces</taxon>
    </lineage>
</organism>
<dbReference type="Gene3D" id="3.10.50.10">
    <property type="match status" value="1"/>
</dbReference>
<evidence type="ECO:0000259" key="14">
    <source>
        <dbReference type="PROSITE" id="PS50941"/>
    </source>
</evidence>
<keyword evidence="9" id="KW-0624">Polysaccharide degradation</keyword>
<keyword evidence="7" id="KW-0119">Carbohydrate metabolism</keyword>
<feature type="disulfide bond" evidence="10">
    <location>
        <begin position="98"/>
        <end position="110"/>
    </location>
</feature>
<dbReference type="Gene3D" id="3.30.60.10">
    <property type="entry name" value="Endochitinase-like"/>
    <property type="match status" value="1"/>
</dbReference>
<dbReference type="SUPFAM" id="SSF57016">
    <property type="entry name" value="Plant lectins/antimicrobial peptides"/>
    <property type="match status" value="1"/>
</dbReference>
<feature type="region of interest" description="Disordered" evidence="12">
    <location>
        <begin position="1115"/>
        <end position="1143"/>
    </location>
</feature>
<feature type="region of interest" description="Disordered" evidence="12">
    <location>
        <begin position="768"/>
        <end position="789"/>
    </location>
</feature>
<dbReference type="Proteomes" id="UP000193144">
    <property type="component" value="Unassembled WGS sequence"/>
</dbReference>
<evidence type="ECO:0000256" key="7">
    <source>
        <dbReference type="ARBA" id="ARBA00023277"/>
    </source>
</evidence>
<dbReference type="PROSITE" id="PS01095">
    <property type="entry name" value="GH18_1"/>
    <property type="match status" value="1"/>
</dbReference>
<dbReference type="InterPro" id="IPR029070">
    <property type="entry name" value="Chitinase_insertion_sf"/>
</dbReference>
<comment type="catalytic activity">
    <reaction evidence="1">
        <text>Random endo-hydrolysis of N-acetyl-beta-D-glucosaminide (1-&gt;4)-beta-linkages in chitin and chitodextrins.</text>
        <dbReference type="EC" id="3.2.1.14"/>
    </reaction>
</comment>
<evidence type="ECO:0000256" key="9">
    <source>
        <dbReference type="ARBA" id="ARBA00023326"/>
    </source>
</evidence>
<keyword evidence="4 10" id="KW-0147">Chitin-binding</keyword>
<evidence type="ECO:0000256" key="1">
    <source>
        <dbReference type="ARBA" id="ARBA00000822"/>
    </source>
</evidence>
<dbReference type="InterPro" id="IPR001002">
    <property type="entry name" value="Chitin-bd_1"/>
</dbReference>
<feature type="signal peptide" evidence="13">
    <location>
        <begin position="1"/>
        <end position="19"/>
    </location>
</feature>
<reference evidence="16 17" key="1">
    <citation type="submission" date="2016-07" db="EMBL/GenBank/DDBJ databases">
        <title>Pervasive Adenine N6-methylation of Active Genes in Fungi.</title>
        <authorList>
            <consortium name="DOE Joint Genome Institute"/>
            <person name="Mondo S.J."/>
            <person name="Dannebaum R.O."/>
            <person name="Kuo R.C."/>
            <person name="Labutti K."/>
            <person name="Haridas S."/>
            <person name="Kuo A."/>
            <person name="Salamov A."/>
            <person name="Ahrendt S.R."/>
            <person name="Lipzen A."/>
            <person name="Sullivan W."/>
            <person name="Andreopoulos W.B."/>
            <person name="Clum A."/>
            <person name="Lindquist E."/>
            <person name="Daum C."/>
            <person name="Ramamoorthy G.K."/>
            <person name="Gryganskyi A."/>
            <person name="Culley D."/>
            <person name="Magnuson J.K."/>
            <person name="James T.Y."/>
            <person name="O'Malley M.A."/>
            <person name="Stajich J.E."/>
            <person name="Spatafora J.W."/>
            <person name="Visel A."/>
            <person name="Grigoriev I.V."/>
        </authorList>
    </citation>
    <scope>NUCLEOTIDE SEQUENCE [LARGE SCALE GENOMIC DNA]</scope>
    <source>
        <strain evidence="16 17">CBS 115471</strain>
    </source>
</reference>
<gene>
    <name evidence="16" type="ORF">BCR34DRAFT_662986</name>
</gene>
<dbReference type="STRING" id="1231657.A0A1Y1ZU81"/>
<keyword evidence="10" id="KW-1015">Disulfide bond</keyword>
<keyword evidence="17" id="KW-1185">Reference proteome</keyword>
<evidence type="ECO:0000256" key="8">
    <source>
        <dbReference type="ARBA" id="ARBA00023295"/>
    </source>
</evidence>
<protein>
    <recommendedName>
        <fullName evidence="3">chitinase</fullName>
        <ecNumber evidence="3">3.2.1.14</ecNumber>
    </recommendedName>
</protein>
<dbReference type="InterPro" id="IPR018371">
    <property type="entry name" value="Chitin-binding_1_CS"/>
</dbReference>
<feature type="disulfide bond" evidence="10">
    <location>
        <begin position="103"/>
        <end position="117"/>
    </location>
</feature>
<feature type="domain" description="Chitin-binding type-1" evidence="14">
    <location>
        <begin position="129"/>
        <end position="179"/>
    </location>
</feature>
<feature type="compositionally biased region" description="Pro residues" evidence="12">
    <location>
        <begin position="770"/>
        <end position="779"/>
    </location>
</feature>
<dbReference type="GO" id="GO:0000272">
    <property type="term" value="P:polysaccharide catabolic process"/>
    <property type="evidence" value="ECO:0007669"/>
    <property type="project" value="UniProtKB-KW"/>
</dbReference>
<evidence type="ECO:0000313" key="16">
    <source>
        <dbReference type="EMBL" id="ORY13819.1"/>
    </source>
</evidence>
<dbReference type="SUPFAM" id="SSF54556">
    <property type="entry name" value="Chitinase insertion domain"/>
    <property type="match status" value="1"/>
</dbReference>
<accession>A0A1Y1ZU81</accession>
<name>A0A1Y1ZU81_9PLEO</name>
<evidence type="ECO:0000256" key="4">
    <source>
        <dbReference type="ARBA" id="ARBA00022669"/>
    </source>
</evidence>
<dbReference type="InterPro" id="IPR036861">
    <property type="entry name" value="Endochitinase-like_sf"/>
</dbReference>
<dbReference type="GO" id="GO:0006032">
    <property type="term" value="P:chitin catabolic process"/>
    <property type="evidence" value="ECO:0007669"/>
    <property type="project" value="UniProtKB-KW"/>
</dbReference>
<feature type="disulfide bond" evidence="10">
    <location>
        <begin position="143"/>
        <end position="155"/>
    </location>
</feature>
<keyword evidence="8 11" id="KW-0326">Glycosidase</keyword>
<dbReference type="GO" id="GO:0008843">
    <property type="term" value="F:endochitinase activity"/>
    <property type="evidence" value="ECO:0007669"/>
    <property type="project" value="UniProtKB-EC"/>
</dbReference>
<sequence length="1143" mass="123856">MAPLFVLVCLFLCFESASASWNATNFTNPLPRNGSERYQPLFEVHSNSTPKFINSTGETANPLIKVLQEKNSPGISGRSLALFKRDLPEGTCAPGTPCVNGACCSNKGICGYSPAECGSGNCISNCNATAPCGQYAKPEDKQCPLNVCCSFYGFCGSTDLFCTTSGDKQCQKGFGSCGPAPRPSCAGGDSTSGRTIGYYEGWSSTRACDKRNPEDIDLTAFSHLNFAFAFFDPKSFQMVPMSPGDVDLYRRFTALKSRKAGLQTWIAVGGWSFNDETNIPNTRTAFSSMVSSSGSRQAFISSLSQFMQTYHFDGVDIDWEYPAADDRGGVKLDKANFVTLLKELRQAFGGRYGISLTLPASYWYLQGFDVKQMQNYVDWMNLMSYDIHGVWDQGNKHTGPFLKPHTNWTEIDDGLDLLWRAGVQPGKINLGLGWYGRSFTLANPSCNTPNGACLFSQGGNPGECTKSAGTLTNAEITRIIAKGGVTKGFDKTAAVKWISWNSDQWVSYDDGETIQLKLSNANNRCLGGKMVWAVDQDDGGSSSTNDLIGIGTANGVDAAKAKKAKEQYKDAQKNAAIASSCYWTFCSKECSAGYFPATAATGQVQGIQADTVCPTGTAHTLCCAPGTTMGICKWDGWRGVGLSCAPVCSDSSATVVARNTNSEDKDCNGGYQAYCCSGFKPSTKTNTANLALIGIDQPTRRDLDPRGWKGGIFGGIFGARYCAAIITLINAGLAIFTAGASFLGQPAEIAACIALSAAIGFGIGNLNPSQPRPSSPSTPTPRNTGVPIIGKSVGQWPRLDFGKSQPGTTSCDCTVTYTCRYGKSWDEVCDNQRWAIDKGLHGATVYHYQKRGKDSLYSKKDWKPQHKGYQALAQKKENKVARCQVDEFPMGSLAEGRIPQPQICRLVNGPANGRQGTDFGQWLEAQWKPCSEYKKNVCKHKDEPPITWAFDPVNPRTGARNDGKHFIYAYGFEPQTASSICFATYEFQSNKQKLLSTIYDHGFRVLNNDPMFSSPYNHPQQNYKTNPAAPYPTEVDEVPYRKRDLIEAVMMGNLSEPMGDGLEASELEDPNDVDCNSCDIVVDDVDTATYINPAYAHASSEAEHFESPVTMTATTVGGGPTPALPPSRAEMRVEARGPIETSN</sequence>
<dbReference type="PANTHER" id="PTHR11177">
    <property type="entry name" value="CHITINASE"/>
    <property type="match status" value="1"/>
</dbReference>
<evidence type="ECO:0000256" key="5">
    <source>
        <dbReference type="ARBA" id="ARBA00022801"/>
    </source>
</evidence>
<dbReference type="InterPro" id="IPR001579">
    <property type="entry name" value="Glyco_hydro_18_chit_AS"/>
</dbReference>
<dbReference type="SMART" id="SM00270">
    <property type="entry name" value="ChtBD1"/>
    <property type="match status" value="2"/>
</dbReference>
<keyword evidence="6" id="KW-0146">Chitin degradation</keyword>
<feature type="domain" description="Chitin-binding type-1" evidence="14">
    <location>
        <begin position="89"/>
        <end position="128"/>
    </location>
</feature>
<keyword evidence="13" id="KW-0732">Signal</keyword>
<feature type="chain" id="PRO_5012101454" description="chitinase" evidence="13">
    <location>
        <begin position="20"/>
        <end position="1143"/>
    </location>
</feature>